<feature type="region of interest" description="Disordered" evidence="1">
    <location>
        <begin position="253"/>
        <end position="289"/>
    </location>
</feature>
<feature type="compositionally biased region" description="Gly residues" evidence="1">
    <location>
        <begin position="136"/>
        <end position="145"/>
    </location>
</feature>
<dbReference type="AlphaFoldDB" id="A9U873"/>
<evidence type="ECO:0000256" key="1">
    <source>
        <dbReference type="SAM" id="MobiDB-lite"/>
    </source>
</evidence>
<dbReference type="EMBL" id="DS546858">
    <property type="protein sequence ID" value="EDQ48130.1"/>
    <property type="molecule type" value="Genomic_DNA"/>
</dbReference>
<feature type="compositionally biased region" description="Basic residues" evidence="1">
    <location>
        <begin position="259"/>
        <end position="278"/>
    </location>
</feature>
<name>A9U873_PHYPA</name>
<accession>A9U873</accession>
<gene>
    <name evidence="2" type="ORF">PHYPADRAFT_104260</name>
</gene>
<feature type="region of interest" description="Disordered" evidence="1">
    <location>
        <begin position="1"/>
        <end position="73"/>
    </location>
</feature>
<protein>
    <submittedName>
        <fullName evidence="2">Predicted protein</fullName>
    </submittedName>
</protein>
<reference evidence="2" key="1">
    <citation type="journal article" date="2008" name="Science">
        <title>The Physcomitrella genome reveals evolutionary insights into the conquest of land by plants.</title>
        <authorList>
            <person name="Rensing S."/>
            <person name="Lang D."/>
            <person name="Zimmer A."/>
            <person name="Terry A."/>
            <person name="Salamov A."/>
            <person name="Shapiro H."/>
            <person name="Nishiyama T."/>
            <person name="Perroud P.-F."/>
            <person name="Lindquist E."/>
            <person name="Kamisugi Y."/>
            <person name="Tanahashi T."/>
            <person name="Sakakibara K."/>
            <person name="Fujita T."/>
            <person name="Oishi K."/>
            <person name="Shin-I T."/>
            <person name="Kuroki Y."/>
            <person name="Toyoda A."/>
            <person name="Suzuki Y."/>
            <person name="Hashimoto A."/>
            <person name="Yamaguchi K."/>
            <person name="Sugano A."/>
            <person name="Kohara Y."/>
            <person name="Fujiyama A."/>
            <person name="Anterola A."/>
            <person name="Aoki S."/>
            <person name="Ashton N."/>
            <person name="Barbazuk W.B."/>
            <person name="Barker E."/>
            <person name="Bennetzen J."/>
            <person name="Bezanilla M."/>
            <person name="Blankenship R."/>
            <person name="Cho S.H."/>
            <person name="Dutcher S."/>
            <person name="Estelle M."/>
            <person name="Fawcett J.A."/>
            <person name="Gundlach H."/>
            <person name="Hanada K."/>
            <person name="Heyl A."/>
            <person name="Hicks K.A."/>
            <person name="Hugh J."/>
            <person name="Lohr M."/>
            <person name="Mayer K."/>
            <person name="Melkozernov A."/>
            <person name="Murata T."/>
            <person name="Nelson D."/>
            <person name="Pils B."/>
            <person name="Prigge M."/>
            <person name="Reiss B."/>
            <person name="Renner T."/>
            <person name="Rombauts S."/>
            <person name="Rushton P."/>
            <person name="Sanderfoot A."/>
            <person name="Schween G."/>
            <person name="Shiu S.-H."/>
            <person name="Stueber K."/>
            <person name="Theodoulou F.L."/>
            <person name="Tu H."/>
            <person name="Van de Peer Y."/>
            <person name="Verrier P.J."/>
            <person name="Waters E."/>
            <person name="Wood A."/>
            <person name="Yang L."/>
            <person name="Cove D."/>
            <person name="Cuming A."/>
            <person name="Hasebe M."/>
            <person name="Lucas S."/>
            <person name="Mishler D.B."/>
            <person name="Reski R."/>
            <person name="Grigoriev I."/>
            <person name="Quatrano R.S."/>
            <person name="Boore J.L."/>
        </authorList>
    </citation>
    <scope>NUCLEOTIDE SEQUENCE [LARGE SCALE GENOMIC DNA]</scope>
</reference>
<feature type="compositionally biased region" description="Low complexity" evidence="1">
    <location>
        <begin position="118"/>
        <end position="127"/>
    </location>
</feature>
<feature type="region of interest" description="Disordered" evidence="1">
    <location>
        <begin position="95"/>
        <end position="184"/>
    </location>
</feature>
<proteinExistence type="predicted"/>
<sequence length="333" mass="34794">MWANCGAGCAARPPGQSPPRRSLPWHRGPHDGLGLPVRDRPHGPGRRRPVCAGRAGLRGGLQGHARGQHRHRRAADGGRLPVLHLCGHVRAAAVAGHSRRRAGHGAAGRADRAHHDPAAAGRAADLGVHGHRGPGLRAGGPGGADLDGRPAPPARVHAHAARDDRRGLSRAQGGLGRSCGRGLHRGRAAGVPLLAWRRGPARHGQRPGSGLFGGHQRAARVLAGLGGVGHDRGGLGNHRRLHRRHLVEHGRVRPVGAGGRHRGRAGQRAGRPGRRPVHRPGGGAGRRLPGRRVQAAGHLHRAGRGADAQALRPVRHARDRAALDSFRKTAACA</sequence>
<organism>
    <name type="scientific">Physcomitrium patens</name>
    <name type="common">Spreading-leaved earth moss</name>
    <name type="synonym">Physcomitrella patens</name>
    <dbReference type="NCBI Taxonomy" id="3218"/>
    <lineage>
        <taxon>Eukaryota</taxon>
        <taxon>Viridiplantae</taxon>
        <taxon>Streptophyta</taxon>
        <taxon>Embryophyta</taxon>
        <taxon>Bryophyta</taxon>
        <taxon>Bryophytina</taxon>
        <taxon>Bryopsida</taxon>
        <taxon>Funariidae</taxon>
        <taxon>Funariales</taxon>
        <taxon>Funariaceae</taxon>
        <taxon>Physcomitrium</taxon>
    </lineage>
</organism>
<evidence type="ECO:0000313" key="2">
    <source>
        <dbReference type="EMBL" id="EDQ48130.1"/>
    </source>
</evidence>